<sequence length="420" mass="45341">MFSLRRSLVTRLGPEEGFGTFRRLVPPEHLPPGDSLRLLALTEMAQAARDTGAVRVIAPAGRPIEAAPPRVIGEGNHRTLRKTGREIFAGTLEDVQLQGASGAMIAGDRLIWDYEGTEIADTLDAIDFDPAIVAFDPATGRVQTPAIDPGAMPEVETAFNMLGWSSGHFGHWMMEFLPKFMLALLHDGLAEGSVVLVDEAMPSSHFEAISLLLPEGASLQRVPRFTPVRARRLQVVSSLNYPVLAPQSDAIALDQAAVDPDLFSTAARAMGERLETAVPSGDGPDKVFLSRRGIARRSLVNTDEIEEIARAAGFAIVQPETMGFADQFRLLRDAKVVAGPEGSAMMLGMFCRPGTRGLVLNHQHTEYLATLSAALERGGVDITVLTGPREEAHGKFAHNASYRIDPARARRLLNEASISA</sequence>
<feature type="domain" description="Glycosyltransferase 61 catalytic" evidence="1">
    <location>
        <begin position="169"/>
        <end position="356"/>
    </location>
</feature>
<gene>
    <name evidence="2" type="ORF">ATO3_18345</name>
</gene>
<keyword evidence="3" id="KW-1185">Reference proteome</keyword>
<name>A0A225NEP1_9RHOB</name>
<dbReference type="Proteomes" id="UP000215377">
    <property type="component" value="Unassembled WGS sequence"/>
</dbReference>
<evidence type="ECO:0000313" key="2">
    <source>
        <dbReference type="EMBL" id="OWU71439.1"/>
    </source>
</evidence>
<reference evidence="2 3" key="1">
    <citation type="submission" date="2013-04" db="EMBL/GenBank/DDBJ databases">
        <title>Oceanicola sp. 22II1-22F33 Genome Sequencing.</title>
        <authorList>
            <person name="Lai Q."/>
            <person name="Li G."/>
            <person name="Shao Z."/>
        </authorList>
    </citation>
    <scope>NUCLEOTIDE SEQUENCE [LARGE SCALE GENOMIC DNA]</scope>
    <source>
        <strain evidence="2 3">22II1-22F33</strain>
    </source>
</reference>
<dbReference type="GO" id="GO:0016757">
    <property type="term" value="F:glycosyltransferase activity"/>
    <property type="evidence" value="ECO:0007669"/>
    <property type="project" value="InterPro"/>
</dbReference>
<evidence type="ECO:0000313" key="3">
    <source>
        <dbReference type="Proteomes" id="UP000215377"/>
    </source>
</evidence>
<evidence type="ECO:0000259" key="1">
    <source>
        <dbReference type="Pfam" id="PF04577"/>
    </source>
</evidence>
<accession>A0A225NEP1</accession>
<dbReference type="AlphaFoldDB" id="A0A225NEP1"/>
<dbReference type="EMBL" id="AQQR01000009">
    <property type="protein sequence ID" value="OWU71439.1"/>
    <property type="molecule type" value="Genomic_DNA"/>
</dbReference>
<proteinExistence type="predicted"/>
<dbReference type="Pfam" id="PF04577">
    <property type="entry name" value="Glyco_transf_61"/>
    <property type="match status" value="1"/>
</dbReference>
<comment type="caution">
    <text evidence="2">The sequence shown here is derived from an EMBL/GenBank/DDBJ whole genome shotgun (WGS) entry which is preliminary data.</text>
</comment>
<protein>
    <recommendedName>
        <fullName evidence="1">Glycosyltransferase 61 catalytic domain-containing protein</fullName>
    </recommendedName>
</protein>
<dbReference type="InterPro" id="IPR049625">
    <property type="entry name" value="Glyco_transf_61_cat"/>
</dbReference>
<organism evidence="2 3">
    <name type="scientific">Marinibacterium profundimaris</name>
    <dbReference type="NCBI Taxonomy" id="1679460"/>
    <lineage>
        <taxon>Bacteria</taxon>
        <taxon>Pseudomonadati</taxon>
        <taxon>Pseudomonadota</taxon>
        <taxon>Alphaproteobacteria</taxon>
        <taxon>Rhodobacterales</taxon>
        <taxon>Paracoccaceae</taxon>
        <taxon>Marinibacterium</taxon>
    </lineage>
</organism>